<keyword evidence="3" id="KW-0274">FAD</keyword>
<gene>
    <name evidence="6" type="ORF">L486_07080</name>
</gene>
<feature type="domain" description="FAD/NAD(P)-binding" evidence="5">
    <location>
        <begin position="10"/>
        <end position="183"/>
    </location>
</feature>
<sequence>MTVDQQELKNIVIIGASIAGHEAANHLSTNLPPNYRILLIDARSFAWWPITILRAVRGTPHQVLAPNKVMSLKESSVVLERPFEGSNEIPFFRCVIATGASQPLPTMPGWNQTETEFIESLKAAQRDVEEAKKVVIVGGGAVGVEIAGEIAAHHPDKSVTLVHKAYGLLSPTPPDEIQGKVQKGGKEVGNYSSPPTDPRLSVELKKICDKLGIKVILNDRVIIPPRNPPKAWNGQFCLQPSLVTLKLTSGKSLEADYVYPGCGMKPNSKLVRDVDEGALDGELIRVDEYLKVTTNNPGESIFSKGRYYALGDVCSSPGFKIARTAIVNAQKAATNIMNEIKEKPLSKYSAGPISHLDLPLGPNEGAGMTSFGWLGTWVFGSKFTTLIRGKTSGTERVFVGRFRGEKKSEIVFD</sequence>
<accession>A0A1B9IIY0</accession>
<dbReference type="GO" id="GO:0050660">
    <property type="term" value="F:flavin adenine dinucleotide binding"/>
    <property type="evidence" value="ECO:0007669"/>
    <property type="project" value="TreeGrafter"/>
</dbReference>
<dbReference type="Proteomes" id="UP000092583">
    <property type="component" value="Unassembled WGS sequence"/>
</dbReference>
<dbReference type="PANTHER" id="PTHR43735">
    <property type="entry name" value="APOPTOSIS-INDUCING FACTOR 1"/>
    <property type="match status" value="1"/>
</dbReference>
<reference evidence="7" key="2">
    <citation type="submission" date="2013-12" db="EMBL/GenBank/DDBJ databases">
        <title>Evolution of pathogenesis and genome organization in the Tremellales.</title>
        <authorList>
            <person name="Cuomo C."/>
            <person name="Litvintseva A."/>
            <person name="Heitman J."/>
            <person name="Chen Y."/>
            <person name="Sun S."/>
            <person name="Springer D."/>
            <person name="Dromer F."/>
            <person name="Young S."/>
            <person name="Zeng Q."/>
            <person name="Chapman S."/>
            <person name="Gujja S."/>
            <person name="Saif S."/>
            <person name="Birren B."/>
        </authorList>
    </citation>
    <scope>NUCLEOTIDE SEQUENCE [LARGE SCALE GENOMIC DNA]</scope>
    <source>
        <strain evidence="7">CBS 10435</strain>
    </source>
</reference>
<dbReference type="Gene3D" id="3.50.50.100">
    <property type="match status" value="1"/>
</dbReference>
<dbReference type="Pfam" id="PF07992">
    <property type="entry name" value="Pyr_redox_2"/>
    <property type="match status" value="2"/>
</dbReference>
<organism evidence="6 7">
    <name type="scientific">Kwoniella mangroviensis CBS 10435</name>
    <dbReference type="NCBI Taxonomy" id="1331196"/>
    <lineage>
        <taxon>Eukaryota</taxon>
        <taxon>Fungi</taxon>
        <taxon>Dikarya</taxon>
        <taxon>Basidiomycota</taxon>
        <taxon>Agaricomycotina</taxon>
        <taxon>Tremellomycetes</taxon>
        <taxon>Tremellales</taxon>
        <taxon>Cryptococcaceae</taxon>
        <taxon>Kwoniella</taxon>
    </lineage>
</organism>
<dbReference type="AlphaFoldDB" id="A0A1B9IIY0"/>
<evidence type="ECO:0000256" key="1">
    <source>
        <dbReference type="ARBA" id="ARBA00006442"/>
    </source>
</evidence>
<dbReference type="PRINTS" id="PR00368">
    <property type="entry name" value="FADPNR"/>
</dbReference>
<protein>
    <recommendedName>
        <fullName evidence="5">FAD/NAD(P)-binding domain-containing protein</fullName>
    </recommendedName>
</protein>
<keyword evidence="2" id="KW-0285">Flavoprotein</keyword>
<dbReference type="InterPro" id="IPR036188">
    <property type="entry name" value="FAD/NAD-bd_sf"/>
</dbReference>
<evidence type="ECO:0000259" key="5">
    <source>
        <dbReference type="Pfam" id="PF07992"/>
    </source>
</evidence>
<reference evidence="6 7" key="1">
    <citation type="submission" date="2013-07" db="EMBL/GenBank/DDBJ databases">
        <title>The Genome Sequence of Kwoniella mangroviensis CBS10435.</title>
        <authorList>
            <consortium name="The Broad Institute Genome Sequencing Platform"/>
            <person name="Cuomo C."/>
            <person name="Litvintseva A."/>
            <person name="Chen Y."/>
            <person name="Heitman J."/>
            <person name="Sun S."/>
            <person name="Springer D."/>
            <person name="Dromer F."/>
            <person name="Young S.K."/>
            <person name="Zeng Q."/>
            <person name="Gargeya S."/>
            <person name="Fitzgerald M."/>
            <person name="Abouelleil A."/>
            <person name="Alvarado L."/>
            <person name="Berlin A.M."/>
            <person name="Chapman S.B."/>
            <person name="Dewar J."/>
            <person name="Goldberg J."/>
            <person name="Griggs A."/>
            <person name="Gujja S."/>
            <person name="Hansen M."/>
            <person name="Howarth C."/>
            <person name="Imamovic A."/>
            <person name="Larimer J."/>
            <person name="McCowan C."/>
            <person name="Murphy C."/>
            <person name="Pearson M."/>
            <person name="Priest M."/>
            <person name="Roberts A."/>
            <person name="Saif S."/>
            <person name="Shea T."/>
            <person name="Sykes S."/>
            <person name="Wortman J."/>
            <person name="Nusbaum C."/>
            <person name="Birren B."/>
        </authorList>
    </citation>
    <scope>NUCLEOTIDE SEQUENCE [LARGE SCALE GENOMIC DNA]</scope>
    <source>
        <strain evidence="6 7">CBS 10435</strain>
    </source>
</reference>
<proteinExistence type="inferred from homology"/>
<evidence type="ECO:0000256" key="2">
    <source>
        <dbReference type="ARBA" id="ARBA00022630"/>
    </source>
</evidence>
<keyword evidence="4" id="KW-0560">Oxidoreductase</keyword>
<keyword evidence="7" id="KW-1185">Reference proteome</keyword>
<dbReference type="GO" id="GO:0004174">
    <property type="term" value="F:electron-transferring-flavoprotein dehydrogenase activity"/>
    <property type="evidence" value="ECO:0007669"/>
    <property type="project" value="TreeGrafter"/>
</dbReference>
<dbReference type="EMBL" id="KI669466">
    <property type="protein sequence ID" value="OCF55596.1"/>
    <property type="molecule type" value="Genomic_DNA"/>
</dbReference>
<evidence type="ECO:0000313" key="7">
    <source>
        <dbReference type="Proteomes" id="UP000092583"/>
    </source>
</evidence>
<name>A0A1B9IIY0_9TREE</name>
<dbReference type="OrthoDB" id="202203at2759"/>
<dbReference type="SUPFAM" id="SSF51905">
    <property type="entry name" value="FAD/NAD(P)-binding domain"/>
    <property type="match status" value="1"/>
</dbReference>
<dbReference type="GO" id="GO:0005737">
    <property type="term" value="C:cytoplasm"/>
    <property type="evidence" value="ECO:0007669"/>
    <property type="project" value="TreeGrafter"/>
</dbReference>
<dbReference type="PANTHER" id="PTHR43735:SF3">
    <property type="entry name" value="FERROPTOSIS SUPPRESSOR PROTEIN 1"/>
    <property type="match status" value="1"/>
</dbReference>
<feature type="domain" description="FAD/NAD(P)-binding" evidence="5">
    <location>
        <begin position="194"/>
        <end position="325"/>
    </location>
</feature>
<dbReference type="InterPro" id="IPR023753">
    <property type="entry name" value="FAD/NAD-binding_dom"/>
</dbReference>
<evidence type="ECO:0000256" key="3">
    <source>
        <dbReference type="ARBA" id="ARBA00022827"/>
    </source>
</evidence>
<comment type="similarity">
    <text evidence="1">Belongs to the FAD-dependent oxidoreductase family.</text>
</comment>
<dbReference type="STRING" id="1331196.A0A1B9IIY0"/>
<evidence type="ECO:0000256" key="4">
    <source>
        <dbReference type="ARBA" id="ARBA00023002"/>
    </source>
</evidence>
<evidence type="ECO:0000313" key="6">
    <source>
        <dbReference type="EMBL" id="OCF55596.1"/>
    </source>
</evidence>